<accession>A0ABQ1NR38</accession>
<keyword evidence="2" id="KW-1185">Reference proteome</keyword>
<evidence type="ECO:0000313" key="2">
    <source>
        <dbReference type="Proteomes" id="UP000597761"/>
    </source>
</evidence>
<proteinExistence type="predicted"/>
<protein>
    <recommendedName>
        <fullName evidence="3">AbiEi antitoxin C-terminal domain-containing protein</fullName>
    </recommendedName>
</protein>
<name>A0ABQ1NR38_9MICC</name>
<comment type="caution">
    <text evidence="1">The sequence shown here is derived from an EMBL/GenBank/DDBJ whole genome shotgun (WGS) entry which is preliminary data.</text>
</comment>
<reference evidence="2" key="1">
    <citation type="journal article" date="2019" name="Int. J. Syst. Evol. Microbiol.">
        <title>The Global Catalogue of Microorganisms (GCM) 10K type strain sequencing project: providing services to taxonomists for standard genome sequencing and annotation.</title>
        <authorList>
            <consortium name="The Broad Institute Genomics Platform"/>
            <consortium name="The Broad Institute Genome Sequencing Center for Infectious Disease"/>
            <person name="Wu L."/>
            <person name="Ma J."/>
        </authorList>
    </citation>
    <scope>NUCLEOTIDE SEQUENCE [LARGE SCALE GENOMIC DNA]</scope>
    <source>
        <strain evidence="2">CGMCC 1.15480</strain>
    </source>
</reference>
<organism evidence="1 2">
    <name type="scientific">Tersicoccus solisilvae</name>
    <dbReference type="NCBI Taxonomy" id="1882339"/>
    <lineage>
        <taxon>Bacteria</taxon>
        <taxon>Bacillati</taxon>
        <taxon>Actinomycetota</taxon>
        <taxon>Actinomycetes</taxon>
        <taxon>Micrococcales</taxon>
        <taxon>Micrococcaceae</taxon>
        <taxon>Tersicoccus</taxon>
    </lineage>
</organism>
<sequence length="183" mass="19894">MTTVPVLRPGRPFRAEELTILTRDGILRHVIRDVYTAVGMPETIALRAVALDALLDPVLRRRALVCRSTAAWLYAGGAPPPVLDVLLDARRRSKRAPPGLRVHETVCSGVEAAVVAGVLTTTLPQTVLDLAQYGGAEDEPALEAARRAMSPQDREHLAEVLATMPRRPGRHRALERLGGLVPR</sequence>
<dbReference type="RefSeq" id="WP_188666258.1">
    <property type="nucleotide sequence ID" value="NZ_BMJI01000002.1"/>
</dbReference>
<dbReference type="Proteomes" id="UP000597761">
    <property type="component" value="Unassembled WGS sequence"/>
</dbReference>
<dbReference type="EMBL" id="BMJI01000002">
    <property type="protein sequence ID" value="GGC82532.1"/>
    <property type="molecule type" value="Genomic_DNA"/>
</dbReference>
<evidence type="ECO:0000313" key="1">
    <source>
        <dbReference type="EMBL" id="GGC82532.1"/>
    </source>
</evidence>
<evidence type="ECO:0008006" key="3">
    <source>
        <dbReference type="Google" id="ProtNLM"/>
    </source>
</evidence>
<gene>
    <name evidence="1" type="ORF">GCM10011512_06580</name>
</gene>